<dbReference type="PANTHER" id="PTHR12172">
    <property type="entry name" value="CELL CYCLE CHECKPOINT PROTEIN RAD17"/>
    <property type="match status" value="1"/>
</dbReference>
<dbReference type="GO" id="GO:0005524">
    <property type="term" value="F:ATP binding"/>
    <property type="evidence" value="ECO:0007669"/>
    <property type="project" value="UniProtKB-KW"/>
</dbReference>
<keyword evidence="5" id="KW-0067">ATP-binding</keyword>
<dbReference type="InterPro" id="IPR027417">
    <property type="entry name" value="P-loop_NTPase"/>
</dbReference>
<organism evidence="10 11">
    <name type="scientific">Canavalia gladiata</name>
    <name type="common">Sword bean</name>
    <name type="synonym">Dolichos gladiatus</name>
    <dbReference type="NCBI Taxonomy" id="3824"/>
    <lineage>
        <taxon>Eukaryota</taxon>
        <taxon>Viridiplantae</taxon>
        <taxon>Streptophyta</taxon>
        <taxon>Embryophyta</taxon>
        <taxon>Tracheophyta</taxon>
        <taxon>Spermatophyta</taxon>
        <taxon>Magnoliopsida</taxon>
        <taxon>eudicotyledons</taxon>
        <taxon>Gunneridae</taxon>
        <taxon>Pentapetalae</taxon>
        <taxon>rosids</taxon>
        <taxon>fabids</taxon>
        <taxon>Fabales</taxon>
        <taxon>Fabaceae</taxon>
        <taxon>Papilionoideae</taxon>
        <taxon>50 kb inversion clade</taxon>
        <taxon>NPAAA clade</taxon>
        <taxon>indigoferoid/millettioid clade</taxon>
        <taxon>Phaseoleae</taxon>
        <taxon>Canavalia</taxon>
    </lineage>
</organism>
<keyword evidence="11" id="KW-1185">Reference proteome</keyword>
<dbReference type="InterPro" id="IPR003959">
    <property type="entry name" value="ATPase_AAA_core"/>
</dbReference>
<comment type="similarity">
    <text evidence="2">Belongs to the rad17/RAD24 family.</text>
</comment>
<feature type="region of interest" description="Disordered" evidence="8">
    <location>
        <begin position="1"/>
        <end position="88"/>
    </location>
</feature>
<keyword evidence="6" id="KW-0539">Nucleus</keyword>
<keyword evidence="3" id="KW-0547">Nucleotide-binding</keyword>
<evidence type="ECO:0000256" key="1">
    <source>
        <dbReference type="ARBA" id="ARBA00004123"/>
    </source>
</evidence>
<reference evidence="10 11" key="1">
    <citation type="submission" date="2024-01" db="EMBL/GenBank/DDBJ databases">
        <title>The genomes of 5 underutilized Papilionoideae crops provide insights into root nodulation and disease resistanc.</title>
        <authorList>
            <person name="Jiang F."/>
        </authorList>
    </citation>
    <scope>NUCLEOTIDE SEQUENCE [LARGE SCALE GENOMIC DNA]</scope>
    <source>
        <strain evidence="10">LVBAO_FW01</strain>
        <tissue evidence="10">Leaves</tissue>
    </source>
</reference>
<evidence type="ECO:0000256" key="8">
    <source>
        <dbReference type="SAM" id="MobiDB-lite"/>
    </source>
</evidence>
<evidence type="ECO:0000256" key="7">
    <source>
        <dbReference type="ARBA" id="ARBA00023306"/>
    </source>
</evidence>
<feature type="domain" description="ATPase AAA-type core" evidence="9">
    <location>
        <begin position="404"/>
        <end position="440"/>
    </location>
</feature>
<evidence type="ECO:0000256" key="5">
    <source>
        <dbReference type="ARBA" id="ARBA00022840"/>
    </source>
</evidence>
<feature type="region of interest" description="Disordered" evidence="8">
    <location>
        <begin position="770"/>
        <end position="802"/>
    </location>
</feature>
<evidence type="ECO:0000256" key="2">
    <source>
        <dbReference type="ARBA" id="ARBA00006168"/>
    </source>
</evidence>
<dbReference type="Proteomes" id="UP001367508">
    <property type="component" value="Unassembled WGS sequence"/>
</dbReference>
<dbReference type="PANTHER" id="PTHR12172:SF1">
    <property type="entry name" value="P-LOOP CONTAINING NUCLEOSIDE TRIPHOSPHATE HYDROLASES SUPERFAMILY PROTEIN"/>
    <property type="match status" value="1"/>
</dbReference>
<evidence type="ECO:0000313" key="10">
    <source>
        <dbReference type="EMBL" id="KAK7351122.1"/>
    </source>
</evidence>
<dbReference type="Gene3D" id="1.10.8.60">
    <property type="match status" value="1"/>
</dbReference>
<dbReference type="Pfam" id="PF00004">
    <property type="entry name" value="AAA"/>
    <property type="match status" value="1"/>
</dbReference>
<dbReference type="FunFam" id="1.10.8.60:FF:000116">
    <property type="entry name" value="p-loop containing nucleoside triphosphate hydrolase superfamily protein"/>
    <property type="match status" value="1"/>
</dbReference>
<evidence type="ECO:0000259" key="9">
    <source>
        <dbReference type="Pfam" id="PF00004"/>
    </source>
</evidence>
<dbReference type="GO" id="GO:0006281">
    <property type="term" value="P:DNA repair"/>
    <property type="evidence" value="ECO:0007669"/>
    <property type="project" value="InterPro"/>
</dbReference>
<keyword evidence="4" id="KW-0227">DNA damage</keyword>
<evidence type="ECO:0000256" key="4">
    <source>
        <dbReference type="ARBA" id="ARBA00022763"/>
    </source>
</evidence>
<evidence type="ECO:0000256" key="3">
    <source>
        <dbReference type="ARBA" id="ARBA00022741"/>
    </source>
</evidence>
<protein>
    <recommendedName>
        <fullName evidence="9">ATPase AAA-type core domain-containing protein</fullName>
    </recommendedName>
</protein>
<feature type="compositionally biased region" description="Basic and acidic residues" evidence="8">
    <location>
        <begin position="790"/>
        <end position="801"/>
    </location>
</feature>
<dbReference type="GO" id="GO:0000077">
    <property type="term" value="P:DNA damage checkpoint signaling"/>
    <property type="evidence" value="ECO:0007669"/>
    <property type="project" value="TreeGrafter"/>
</dbReference>
<dbReference type="GO" id="GO:0005634">
    <property type="term" value="C:nucleus"/>
    <property type="evidence" value="ECO:0007669"/>
    <property type="project" value="UniProtKB-SubCell"/>
</dbReference>
<sequence length="1228" mass="137425">MDATVAELSPSCNGATPPPRRSVRRRLAQSTLFPHKPPEPMEKSDKDDEHDEDYCDTENHKKRKHKAKSTPRNKGSKNISPKKNALANGIKGSTSRHVLADFDQVDTSMPDLWLEAKLSAEENTRMFSGRQMHPFFSSWKAGKKVQDQAESGGGLCTAKSEDEGTTCTPIHVFENIQDDTPSLDWRNWKLLENTSYVNYGPENSNSSVLEGSVESLNLIKLLNTLDPSGASISQNALSSDRLSIHSQNLQEVSSSKSASLSEQAICPSICKEAELALEVDESVATSAQGGLFRKSDTEPPSRFLQQSMRSYYHSCEDKAEGSLWTYKYKPTKAIEVCGNDESVNLLREWLHLWYERRYKSRKDTSNRDKSDKQDVDDDDEDYYCYHSDYDSEDINEEDTLRNVLLITGPIGSGKSAAVYACAQEQGFDILELNASDCRNGTVVKQHFGDTLGSLGFKRLSEHTVSSQKKTTKSSPALALLSGKAGDEENDGVVELITIPDDEAQSPGRSSQMLLGKNNVIACDKLQTIILVEDVDILFPEDRGCIAAIQQIAETARGPIILTSNSDNPGLPDNFDMLHVSFMLPSPKELLCHLYTVCLTEGVNIHPLLLEKFIQSCDGDIRKSIMHLQFWFQSKRFQKGGEVQTGYGSLPFDLELGHQILPKIMPWDFPSEISELIENEIVKSNKMDENSRQLVSEELFHINERQNDFDVQPMETDYIEAKKMEMIKRNGSITDYSELEIQYNAISEFSNSSGSPLASSRQNGRRKLVVMSSDSEDEDPNNAYSVDTDDEANRRRSMKENNECSSEFQLNGNYASSSVRKLVCSELEDSEEEYFKPSETADGTCLNEICKSFDVSCVPESTFVPETAIENGTETMSGAVSSGHFVGPLELSVNNELKPFTFSVRKRLTKQSQNPNMLGDTENPDSSPKGLLRDVLDENMETTIVNLMDECSRVDFKLKSSFVQSKPSTETDTIQKLWTNLRERRMDLRAHASSEQLNAFQAVKLAKGLSNLISEADLFHSHHLMNVQDIMQPPIVLSGEATPSLYNEEIMMSTVAEHGFCFYAKLIADVGSKLGCVNWNDVTSEMLASTTNIMTLGKLSRQDLEKSKVIYTGRELEWNNSINDMKSETKTSLVKVIQSIVPARISLALKGDVFNEYLSSIRQIARSEAIRIAHDVEKKRRGRVRGAQHYLSRCTTLSPEDISLTCLPLPPALVWSQSLKPLLLWHRQP</sequence>
<proteinExistence type="inferred from homology"/>
<comment type="caution">
    <text evidence="10">The sequence shown here is derived from an EMBL/GenBank/DDBJ whole genome shotgun (WGS) entry which is preliminary data.</text>
</comment>
<evidence type="ECO:0000313" key="11">
    <source>
        <dbReference type="Proteomes" id="UP001367508"/>
    </source>
</evidence>
<dbReference type="GO" id="GO:0016887">
    <property type="term" value="F:ATP hydrolysis activity"/>
    <property type="evidence" value="ECO:0007669"/>
    <property type="project" value="InterPro"/>
</dbReference>
<dbReference type="SUPFAM" id="SSF52540">
    <property type="entry name" value="P-loop containing nucleoside triphosphate hydrolases"/>
    <property type="match status" value="1"/>
</dbReference>
<name>A0AAN9QX22_CANGL</name>
<gene>
    <name evidence="10" type="ORF">VNO77_10332</name>
</gene>
<dbReference type="AlphaFoldDB" id="A0AAN9QX22"/>
<evidence type="ECO:0000256" key="6">
    <source>
        <dbReference type="ARBA" id="ARBA00023242"/>
    </source>
</evidence>
<feature type="compositionally biased region" description="Basic and acidic residues" evidence="8">
    <location>
        <begin position="36"/>
        <end position="47"/>
    </location>
</feature>
<dbReference type="EMBL" id="JAYMYQ010000002">
    <property type="protein sequence ID" value="KAK7351122.1"/>
    <property type="molecule type" value="Genomic_DNA"/>
</dbReference>
<feature type="compositionally biased region" description="Basic residues" evidence="8">
    <location>
        <begin position="60"/>
        <end position="75"/>
    </location>
</feature>
<comment type="subcellular location">
    <subcellularLocation>
        <location evidence="1">Nucleus</location>
    </subcellularLocation>
</comment>
<dbReference type="GO" id="GO:0003689">
    <property type="term" value="F:DNA clamp loader activity"/>
    <property type="evidence" value="ECO:0007669"/>
    <property type="project" value="TreeGrafter"/>
</dbReference>
<dbReference type="Gene3D" id="3.40.50.300">
    <property type="entry name" value="P-loop containing nucleotide triphosphate hydrolases"/>
    <property type="match status" value="1"/>
</dbReference>
<dbReference type="GO" id="GO:0033314">
    <property type="term" value="P:mitotic DNA replication checkpoint signaling"/>
    <property type="evidence" value="ECO:0007669"/>
    <property type="project" value="TreeGrafter"/>
</dbReference>
<dbReference type="InterPro" id="IPR004582">
    <property type="entry name" value="Checkpoint_prot_Rad17_Rad24"/>
</dbReference>
<feature type="region of interest" description="Disordered" evidence="8">
    <location>
        <begin position="910"/>
        <end position="929"/>
    </location>
</feature>
<keyword evidence="7" id="KW-0131">Cell cycle</keyword>
<accession>A0AAN9QX22</accession>
<dbReference type="GO" id="GO:0003682">
    <property type="term" value="F:chromatin binding"/>
    <property type="evidence" value="ECO:0007669"/>
    <property type="project" value="TreeGrafter"/>
</dbReference>